<organism evidence="2 3">
    <name type="scientific">Trichuris trichiura</name>
    <name type="common">Whipworm</name>
    <name type="synonym">Trichocephalus trichiurus</name>
    <dbReference type="NCBI Taxonomy" id="36087"/>
    <lineage>
        <taxon>Eukaryota</taxon>
        <taxon>Metazoa</taxon>
        <taxon>Ecdysozoa</taxon>
        <taxon>Nematoda</taxon>
        <taxon>Enoplea</taxon>
        <taxon>Dorylaimia</taxon>
        <taxon>Trichinellida</taxon>
        <taxon>Trichuridae</taxon>
        <taxon>Trichuris</taxon>
    </lineage>
</organism>
<gene>
    <name evidence="2" type="ORF">TTRE_0000007301</name>
</gene>
<dbReference type="Gene3D" id="1.10.8.270">
    <property type="entry name" value="putative rabgap domain of human tbc1 domain family member 14 like domains"/>
    <property type="match status" value="1"/>
</dbReference>
<dbReference type="GO" id="GO:0031267">
    <property type="term" value="F:small GTPase binding"/>
    <property type="evidence" value="ECO:0007669"/>
    <property type="project" value="TreeGrafter"/>
</dbReference>
<dbReference type="GO" id="GO:0005096">
    <property type="term" value="F:GTPase activator activity"/>
    <property type="evidence" value="ECO:0007669"/>
    <property type="project" value="TreeGrafter"/>
</dbReference>
<keyword evidence="3" id="KW-1185">Reference proteome</keyword>
<protein>
    <submittedName>
        <fullName evidence="2">Putative ypt</fullName>
    </submittedName>
</protein>
<dbReference type="PANTHER" id="PTHR47219">
    <property type="entry name" value="RAB GTPASE-ACTIVATING PROTEIN 1-LIKE"/>
    <property type="match status" value="1"/>
</dbReference>
<accession>A0A077YVN8</accession>
<dbReference type="OrthoDB" id="294251at2759"/>
<dbReference type="Pfam" id="PF00566">
    <property type="entry name" value="RabGAP-TBC"/>
    <property type="match status" value="1"/>
</dbReference>
<reference evidence="2" key="2">
    <citation type="submission" date="2014-03" db="EMBL/GenBank/DDBJ databases">
        <title>The whipworm genome and dual-species transcriptomics of an intimate host-pathogen interaction.</title>
        <authorList>
            <person name="Foth B.J."/>
            <person name="Tsai I.J."/>
            <person name="Reid A.J."/>
            <person name="Bancroft A.J."/>
            <person name="Nichol S."/>
            <person name="Tracey A."/>
            <person name="Holroyd N."/>
            <person name="Cotton J.A."/>
            <person name="Stanley E.J."/>
            <person name="Zarowiecki M."/>
            <person name="Liu J.Z."/>
            <person name="Huckvale T."/>
            <person name="Cooper P.J."/>
            <person name="Grencis R.K."/>
            <person name="Berriman M."/>
        </authorList>
    </citation>
    <scope>NUCLEOTIDE SEQUENCE [LARGE SCALE GENOMIC DNA]</scope>
</reference>
<evidence type="ECO:0000313" key="2">
    <source>
        <dbReference type="EMBL" id="CDW51814.1"/>
    </source>
</evidence>
<dbReference type="SMART" id="SM00164">
    <property type="entry name" value="TBC"/>
    <property type="match status" value="1"/>
</dbReference>
<dbReference type="EMBL" id="HG805810">
    <property type="protein sequence ID" value="CDW51814.1"/>
    <property type="molecule type" value="Genomic_DNA"/>
</dbReference>
<proteinExistence type="predicted"/>
<dbReference type="PROSITE" id="PS50086">
    <property type="entry name" value="TBC_RABGAP"/>
    <property type="match status" value="1"/>
</dbReference>
<dbReference type="InterPro" id="IPR000195">
    <property type="entry name" value="Rab-GAP-TBC_dom"/>
</dbReference>
<dbReference type="Gene3D" id="1.10.472.80">
    <property type="entry name" value="Ypt/Rab-GAP domain of gyp1p, domain 3"/>
    <property type="match status" value="1"/>
</dbReference>
<dbReference type="InterPro" id="IPR035969">
    <property type="entry name" value="Rab-GAP_TBC_sf"/>
</dbReference>
<dbReference type="PANTHER" id="PTHR47219:SF20">
    <property type="entry name" value="TBC1 DOMAIN FAMILY MEMBER 2B"/>
    <property type="match status" value="1"/>
</dbReference>
<dbReference type="FunFam" id="1.10.8.270:FF:000026">
    <property type="entry name" value="TBC (Tre-2/Bub2/Cdc16) domain family"/>
    <property type="match status" value="1"/>
</dbReference>
<evidence type="ECO:0000313" key="3">
    <source>
        <dbReference type="Proteomes" id="UP000030665"/>
    </source>
</evidence>
<dbReference type="Proteomes" id="UP000030665">
    <property type="component" value="Unassembled WGS sequence"/>
</dbReference>
<reference evidence="2" key="1">
    <citation type="submission" date="2014-01" db="EMBL/GenBank/DDBJ databases">
        <authorList>
            <person name="Aslett M."/>
        </authorList>
    </citation>
    <scope>NUCLEOTIDE SEQUENCE</scope>
</reference>
<name>A0A077YVN8_TRITR</name>
<dbReference type="AlphaFoldDB" id="A0A077YVN8"/>
<dbReference type="STRING" id="36087.A0A077YVN8"/>
<feature type="domain" description="Rab-GAP TBC" evidence="1">
    <location>
        <begin position="244"/>
        <end position="441"/>
    </location>
</feature>
<evidence type="ECO:0000259" key="1">
    <source>
        <dbReference type="PROSITE" id="PS50086"/>
    </source>
</evidence>
<sequence>MYKGYERKLSGHLQLKNQTSALTLLFPRRKYFFTLDDCSGLLKFYRNKDDYSANLAPLDAQPHSEATSTPSELSLLHGSDSEGAFSTASDNKRREYCVSAFGQWQEDHYLSSSSLKGWDHFKNDLCQMERNDVKRHTVTDQKGIRLSFFGSKLSKTFEEFRRKEKKPKGTKHLVAPESHTDTYGFIQQFSNESEAIIYMASTLEQHMKELSNVKNVVRWKAWLHSDIKTGIVNTRELRALVREGIPSKYRSAVWTQLLQRMTQDVKKKHGSNYFHKLHCSFNKILQTTATSRRQINLDLMRTMPNNTHFVTFHSKGVRQLQQVLFAFATHNPKIGYCQGMNFIAAVALLFVSAEDTFWLLIALTECYFPEEYYDSLLTGARASQEVLKDILVQKAPKLMEHLLNSDFDISIVSFNWFISLFSDCIPFSVMLRIWDCFFLEGPKVIYRFATALLVMHQQDVIALDDQMSKIRFLKCAVKNLNNADILFKVSISIDQQFFSWHYKGDKILNKEQLKLSL</sequence>
<dbReference type="InterPro" id="IPR050302">
    <property type="entry name" value="Rab_GAP_TBC_domain"/>
</dbReference>
<dbReference type="SUPFAM" id="SSF47923">
    <property type="entry name" value="Ypt/Rab-GAP domain of gyp1p"/>
    <property type="match status" value="2"/>
</dbReference>